<dbReference type="SUPFAM" id="SSF52047">
    <property type="entry name" value="RNI-like"/>
    <property type="match status" value="1"/>
</dbReference>
<dbReference type="InterPro" id="IPR036047">
    <property type="entry name" value="F-box-like_dom_sf"/>
</dbReference>
<dbReference type="OrthoDB" id="550575at2759"/>
<dbReference type="PANTHER" id="PTHR38926:SF81">
    <property type="entry name" value="F-BOX DOMAIN-CONTAINING PROTEIN"/>
    <property type="match status" value="1"/>
</dbReference>
<protein>
    <recommendedName>
        <fullName evidence="1">F-box domain-containing protein</fullName>
    </recommendedName>
</protein>
<gene>
    <name evidence="2" type="ORF">E3N88_20187</name>
</gene>
<dbReference type="PANTHER" id="PTHR38926">
    <property type="entry name" value="F-BOX DOMAIN CONTAINING PROTEIN, EXPRESSED"/>
    <property type="match status" value="1"/>
</dbReference>
<dbReference type="AlphaFoldDB" id="A0A5N6NGR7"/>
<dbReference type="Pfam" id="PF12937">
    <property type="entry name" value="F-box-like"/>
    <property type="match status" value="1"/>
</dbReference>
<dbReference type="EMBL" id="SZYD01000011">
    <property type="protein sequence ID" value="KAD4888114.1"/>
    <property type="molecule type" value="Genomic_DNA"/>
</dbReference>
<evidence type="ECO:0000259" key="1">
    <source>
        <dbReference type="Pfam" id="PF12937"/>
    </source>
</evidence>
<dbReference type="Gene3D" id="1.20.1280.50">
    <property type="match status" value="1"/>
</dbReference>
<accession>A0A5N6NGR7</accession>
<organism evidence="2 3">
    <name type="scientific">Mikania micrantha</name>
    <name type="common">bitter vine</name>
    <dbReference type="NCBI Taxonomy" id="192012"/>
    <lineage>
        <taxon>Eukaryota</taxon>
        <taxon>Viridiplantae</taxon>
        <taxon>Streptophyta</taxon>
        <taxon>Embryophyta</taxon>
        <taxon>Tracheophyta</taxon>
        <taxon>Spermatophyta</taxon>
        <taxon>Magnoliopsida</taxon>
        <taxon>eudicotyledons</taxon>
        <taxon>Gunneridae</taxon>
        <taxon>Pentapetalae</taxon>
        <taxon>asterids</taxon>
        <taxon>campanulids</taxon>
        <taxon>Asterales</taxon>
        <taxon>Asteraceae</taxon>
        <taxon>Asteroideae</taxon>
        <taxon>Heliantheae alliance</taxon>
        <taxon>Eupatorieae</taxon>
        <taxon>Mikania</taxon>
    </lineage>
</organism>
<proteinExistence type="predicted"/>
<evidence type="ECO:0000313" key="3">
    <source>
        <dbReference type="Proteomes" id="UP000326396"/>
    </source>
</evidence>
<evidence type="ECO:0000313" key="2">
    <source>
        <dbReference type="EMBL" id="KAD4888114.1"/>
    </source>
</evidence>
<dbReference type="Proteomes" id="UP000326396">
    <property type="component" value="Linkage Group LG19"/>
</dbReference>
<dbReference type="SUPFAM" id="SSF81383">
    <property type="entry name" value="F-box domain"/>
    <property type="match status" value="1"/>
</dbReference>
<sequence length="270" mass="30696">MASTGDHETTAEWRRWDGLNPEILALIFVRIKPVDQMVRAVTLVCKGWREVVLGPYCWSEVDLKAWCRGRIDGLDVDLLVRKLVRRSKYSVERLSVYRIGESAFFHVAHCGSFLKELQIPTSTITDQMVLKHLTPLPNLRVLDVSYCFRITSKGLAAFGRRCDTLIHLRRNMPPITDGFPATDDSEAKAIADTMPNLYHIELCFGQFGDPGLLEIVTTCKLLTYLDIEGCWNVELNGDVRVMCERLQQFHNPWVGDDSTSDDDETNTDSD</sequence>
<feature type="domain" description="F-box" evidence="1">
    <location>
        <begin position="21"/>
        <end position="63"/>
    </location>
</feature>
<dbReference type="Gene3D" id="3.80.10.10">
    <property type="entry name" value="Ribonuclease Inhibitor"/>
    <property type="match status" value="2"/>
</dbReference>
<name>A0A5N6NGR7_9ASTR</name>
<comment type="caution">
    <text evidence="2">The sequence shown here is derived from an EMBL/GenBank/DDBJ whole genome shotgun (WGS) entry which is preliminary data.</text>
</comment>
<keyword evidence="3" id="KW-1185">Reference proteome</keyword>
<dbReference type="InterPro" id="IPR032675">
    <property type="entry name" value="LRR_dom_sf"/>
</dbReference>
<reference evidence="2 3" key="1">
    <citation type="submission" date="2019-05" db="EMBL/GenBank/DDBJ databases">
        <title>Mikania micrantha, genome provides insights into the molecular mechanism of rapid growth.</title>
        <authorList>
            <person name="Liu B."/>
        </authorList>
    </citation>
    <scope>NUCLEOTIDE SEQUENCE [LARGE SCALE GENOMIC DNA]</scope>
    <source>
        <strain evidence="2">NLD-2019</strain>
        <tissue evidence="2">Leaf</tissue>
    </source>
</reference>
<dbReference type="InterPro" id="IPR001810">
    <property type="entry name" value="F-box_dom"/>
</dbReference>